<dbReference type="Proteomes" id="UP000594014">
    <property type="component" value="Chromosome"/>
</dbReference>
<gene>
    <name evidence="1" type="ORF">FRZ06_20060</name>
</gene>
<reference evidence="1" key="1">
    <citation type="submission" date="2019-08" db="EMBL/GenBank/DDBJ databases">
        <title>Genome sequence of Clostridiales bacterium MT110.</title>
        <authorList>
            <person name="Cao J."/>
        </authorList>
    </citation>
    <scope>NUCLEOTIDE SEQUENCE</scope>
    <source>
        <strain evidence="1">MT110</strain>
    </source>
</reference>
<evidence type="ECO:0000313" key="1">
    <source>
        <dbReference type="EMBL" id="QOX65489.1"/>
    </source>
</evidence>
<organism evidence="1 2">
    <name type="scientific">Anoxybacterium hadale</name>
    <dbReference type="NCBI Taxonomy" id="3408580"/>
    <lineage>
        <taxon>Bacteria</taxon>
        <taxon>Bacillati</taxon>
        <taxon>Bacillota</taxon>
        <taxon>Clostridia</taxon>
        <taxon>Peptostreptococcales</taxon>
        <taxon>Anaerovoracaceae</taxon>
        <taxon>Anoxybacterium</taxon>
    </lineage>
</organism>
<keyword evidence="2" id="KW-1185">Reference proteome</keyword>
<sequence length="156" mass="16492">MSKEYIKAFSEAVSNILSQFGMTEISLQEIQGCGKNIDASGVVCIVGVFGDLTGNVIFSMTEEGAKGIASCMMGGMEIDAFDELAQSAISELGNMLAANACIGLSELGFEADISTPTLMQGIFTLSGNYEKAERIAMDAGGYDFDVIVSVERRGQK</sequence>
<dbReference type="EMBL" id="CP042469">
    <property type="protein sequence ID" value="QOX65489.1"/>
    <property type="molecule type" value="Genomic_DNA"/>
</dbReference>
<protein>
    <submittedName>
        <fullName evidence="1">Chemotaxis protein CheX</fullName>
    </submittedName>
</protein>
<evidence type="ECO:0000313" key="2">
    <source>
        <dbReference type="Proteomes" id="UP000594014"/>
    </source>
</evidence>
<proteinExistence type="predicted"/>
<name>A0ACD1AGK6_9FIRM</name>
<accession>A0ACD1AGK6</accession>